<reference evidence="2" key="1">
    <citation type="submission" date="2022-10" db="EMBL/GenBank/DDBJ databases">
        <title>Tapping the CABI collections for fungal endophytes: first genome assemblies for Collariella, Neodidymelliopsis, Ascochyta clinopodiicola, Didymella pomorum, Didymosphaeria variabile, Neocosmospora piperis and Neocucurbitaria cava.</title>
        <authorList>
            <person name="Hill R."/>
        </authorList>
    </citation>
    <scope>NUCLEOTIDE SEQUENCE</scope>
    <source>
        <strain evidence="2">IMI 355082</strain>
    </source>
</reference>
<feature type="compositionally biased region" description="Low complexity" evidence="1">
    <location>
        <begin position="81"/>
        <end position="101"/>
    </location>
</feature>
<evidence type="ECO:0000313" key="2">
    <source>
        <dbReference type="EMBL" id="KAJ4391561.1"/>
    </source>
</evidence>
<accession>A0A9W8YU05</accession>
<dbReference type="EMBL" id="JAPEVB010000003">
    <property type="protein sequence ID" value="KAJ4391561.1"/>
    <property type="molecule type" value="Genomic_DNA"/>
</dbReference>
<organism evidence="2 3">
    <name type="scientific">Gnomoniopsis smithogilvyi</name>
    <dbReference type="NCBI Taxonomy" id="1191159"/>
    <lineage>
        <taxon>Eukaryota</taxon>
        <taxon>Fungi</taxon>
        <taxon>Dikarya</taxon>
        <taxon>Ascomycota</taxon>
        <taxon>Pezizomycotina</taxon>
        <taxon>Sordariomycetes</taxon>
        <taxon>Sordariomycetidae</taxon>
        <taxon>Diaporthales</taxon>
        <taxon>Gnomoniaceae</taxon>
        <taxon>Gnomoniopsis</taxon>
    </lineage>
</organism>
<keyword evidence="3" id="KW-1185">Reference proteome</keyword>
<dbReference type="AlphaFoldDB" id="A0A9W8YU05"/>
<proteinExistence type="predicted"/>
<protein>
    <submittedName>
        <fullName evidence="2">Uncharacterized protein</fullName>
    </submittedName>
</protein>
<dbReference type="Proteomes" id="UP001140453">
    <property type="component" value="Unassembled WGS sequence"/>
</dbReference>
<evidence type="ECO:0000256" key="1">
    <source>
        <dbReference type="SAM" id="MobiDB-lite"/>
    </source>
</evidence>
<gene>
    <name evidence="2" type="ORF">N0V93_005179</name>
</gene>
<comment type="caution">
    <text evidence="2">The sequence shown here is derived from an EMBL/GenBank/DDBJ whole genome shotgun (WGS) entry which is preliminary data.</text>
</comment>
<feature type="region of interest" description="Disordered" evidence="1">
    <location>
        <begin position="65"/>
        <end position="125"/>
    </location>
</feature>
<evidence type="ECO:0000313" key="3">
    <source>
        <dbReference type="Proteomes" id="UP001140453"/>
    </source>
</evidence>
<name>A0A9W8YU05_9PEZI</name>
<sequence length="125" mass="13378">MSEFDNDNDVVDAVAAGRQRLKMKSEFESDDDAFDAVAAGRQCQRDEEDEDYRLVHPQRRALLQRYRSAAPASPAGPRPGPSSVAAAPTASTTAAAGLAPVHPQRRTSQDIPRVSKGSPRCSVGS</sequence>